<reference evidence="4" key="1">
    <citation type="submission" date="2022-11" db="UniProtKB">
        <authorList>
            <consortium name="WormBaseParasite"/>
        </authorList>
    </citation>
    <scope>IDENTIFICATION</scope>
</reference>
<dbReference type="CDD" id="cd01040">
    <property type="entry name" value="Mb-like"/>
    <property type="match status" value="1"/>
</dbReference>
<dbReference type="SUPFAM" id="SSF46458">
    <property type="entry name" value="Globin-like"/>
    <property type="match status" value="1"/>
</dbReference>
<name>A0A915PVH2_9BILA</name>
<evidence type="ECO:0000313" key="3">
    <source>
        <dbReference type="Proteomes" id="UP000887581"/>
    </source>
</evidence>
<keyword evidence="1" id="KW-0479">Metal-binding</keyword>
<dbReference type="Gene3D" id="1.10.490.10">
    <property type="entry name" value="Globins"/>
    <property type="match status" value="1"/>
</dbReference>
<keyword evidence="1" id="KW-0813">Transport</keyword>
<protein>
    <submittedName>
        <fullName evidence="4">Globin family profile domain-containing protein</fullName>
    </submittedName>
</protein>
<proteinExistence type="inferred from homology"/>
<dbReference type="PROSITE" id="PS01033">
    <property type="entry name" value="GLOBIN"/>
    <property type="match status" value="1"/>
</dbReference>
<feature type="domain" description="Globin" evidence="2">
    <location>
        <begin position="99"/>
        <end position="271"/>
    </location>
</feature>
<dbReference type="InterPro" id="IPR009050">
    <property type="entry name" value="Globin-like_sf"/>
</dbReference>
<dbReference type="InterPro" id="IPR000971">
    <property type="entry name" value="Globin"/>
</dbReference>
<dbReference type="AlphaFoldDB" id="A0A915PVH2"/>
<comment type="similarity">
    <text evidence="1">Belongs to the globin family.</text>
</comment>
<keyword evidence="1" id="KW-0408">Iron</keyword>
<dbReference type="InterPro" id="IPR044399">
    <property type="entry name" value="Mb-like_M"/>
</dbReference>
<dbReference type="GO" id="GO:0020037">
    <property type="term" value="F:heme binding"/>
    <property type="evidence" value="ECO:0007669"/>
    <property type="project" value="InterPro"/>
</dbReference>
<keyword evidence="1" id="KW-0561">Oxygen transport</keyword>
<dbReference type="GO" id="GO:0005344">
    <property type="term" value="F:oxygen carrier activity"/>
    <property type="evidence" value="ECO:0007669"/>
    <property type="project" value="UniProtKB-KW"/>
</dbReference>
<dbReference type="Proteomes" id="UP000887581">
    <property type="component" value="Unplaced"/>
</dbReference>
<dbReference type="WBParaSite" id="sdigi.contig36.g2511.t1">
    <property type="protein sequence ID" value="sdigi.contig36.g2511.t1"/>
    <property type="gene ID" value="sdigi.contig36.g2511"/>
</dbReference>
<evidence type="ECO:0000256" key="1">
    <source>
        <dbReference type="RuleBase" id="RU000356"/>
    </source>
</evidence>
<sequence>MGNVKSASTPAEFTTSDHSPLLQQLEKVPLVLRRRSAFSVERNDFLSLTCSSGCRKDSRSHSENRRVKQDLADSDLETLSFSCSNLRQALQPYIEISGDLTTSQNSAVRRLWKQVALIQLRASPQINEKNIFEIIQEMKRCCENECELASRLLLHIFAIDSRLQAAFYLPNVPYFELRNSQLFEIHVKVLGSTLSFIMLHLHDPTAMSKSLQALGARHVIHTKVQYRSNYWKVVNQAFIEFVNADRTSFDMFDAWNVLGNFCVEQMRIGYKIEYKAQKVLERFKAKDIRVSNEEKKSFQSM</sequence>
<keyword evidence="3" id="KW-1185">Reference proteome</keyword>
<evidence type="ECO:0000313" key="4">
    <source>
        <dbReference type="WBParaSite" id="sdigi.contig36.g2511.t1"/>
    </source>
</evidence>
<dbReference type="Pfam" id="PF00042">
    <property type="entry name" value="Globin"/>
    <property type="match status" value="1"/>
</dbReference>
<dbReference type="InterPro" id="IPR012292">
    <property type="entry name" value="Globin/Proto"/>
</dbReference>
<evidence type="ECO:0000259" key="2">
    <source>
        <dbReference type="PROSITE" id="PS01033"/>
    </source>
</evidence>
<accession>A0A915PVH2</accession>
<dbReference type="GO" id="GO:0019825">
    <property type="term" value="F:oxygen binding"/>
    <property type="evidence" value="ECO:0007669"/>
    <property type="project" value="InterPro"/>
</dbReference>
<organism evidence="3 4">
    <name type="scientific">Setaria digitata</name>
    <dbReference type="NCBI Taxonomy" id="48799"/>
    <lineage>
        <taxon>Eukaryota</taxon>
        <taxon>Metazoa</taxon>
        <taxon>Ecdysozoa</taxon>
        <taxon>Nematoda</taxon>
        <taxon>Chromadorea</taxon>
        <taxon>Rhabditida</taxon>
        <taxon>Spirurina</taxon>
        <taxon>Spiruromorpha</taxon>
        <taxon>Filarioidea</taxon>
        <taxon>Setariidae</taxon>
        <taxon>Setaria</taxon>
    </lineage>
</organism>
<keyword evidence="1" id="KW-0349">Heme</keyword>